<feature type="transmembrane region" description="Helical" evidence="1">
    <location>
        <begin position="143"/>
        <end position="167"/>
    </location>
</feature>
<protein>
    <submittedName>
        <fullName evidence="2">Uncharacterized protein</fullName>
    </submittedName>
</protein>
<dbReference type="PANTHER" id="PTHR43685">
    <property type="entry name" value="GLYCOSYLTRANSFERASE"/>
    <property type="match status" value="1"/>
</dbReference>
<feature type="transmembrane region" description="Helical" evidence="1">
    <location>
        <begin position="41"/>
        <end position="61"/>
    </location>
</feature>
<comment type="caution">
    <text evidence="2">The sequence shown here is derived from an EMBL/GenBank/DDBJ whole genome shotgun (WGS) entry which is preliminary data.</text>
</comment>
<evidence type="ECO:0000313" key="3">
    <source>
        <dbReference type="Proteomes" id="UP001376459"/>
    </source>
</evidence>
<evidence type="ECO:0000256" key="1">
    <source>
        <dbReference type="SAM" id="Phobius"/>
    </source>
</evidence>
<keyword evidence="1" id="KW-0472">Membrane</keyword>
<proteinExistence type="predicted"/>
<keyword evidence="3" id="KW-1185">Reference proteome</keyword>
<keyword evidence="1" id="KW-0812">Transmembrane</keyword>
<evidence type="ECO:0000313" key="2">
    <source>
        <dbReference type="EMBL" id="MEJ8669647.1"/>
    </source>
</evidence>
<name>A0ABU8UL69_9ACTN</name>
<sequence>MLASLLLGSTGVAVTVLLVCSVPLAGLTAYFASRPLVESRLLRAWGAVAYAVLPAVTGALAGGRIGTAVLAVLLPLIARAGIAASGLTNGSGARGSWRATWAYALLLTITTAFTPIVWPIALLLGLGVLAVRRADITAYGLRFLAQLGVPLLVLAPWSLSLLPFGFFQEAGLEYGSSAATALDLLGAGPAGPARSTG</sequence>
<feature type="transmembrane region" description="Helical" evidence="1">
    <location>
        <begin position="100"/>
        <end position="131"/>
    </location>
</feature>
<dbReference type="PANTHER" id="PTHR43685:SF3">
    <property type="entry name" value="SLR2126 PROTEIN"/>
    <property type="match status" value="1"/>
</dbReference>
<organism evidence="2 3">
    <name type="scientific">Streptomyces machairae</name>
    <dbReference type="NCBI Taxonomy" id="3134109"/>
    <lineage>
        <taxon>Bacteria</taxon>
        <taxon>Bacillati</taxon>
        <taxon>Actinomycetota</taxon>
        <taxon>Actinomycetes</taxon>
        <taxon>Kitasatosporales</taxon>
        <taxon>Streptomycetaceae</taxon>
        <taxon>Streptomyces</taxon>
    </lineage>
</organism>
<dbReference type="InterPro" id="IPR050834">
    <property type="entry name" value="Glycosyltransf_2"/>
</dbReference>
<accession>A0ABU8UL69</accession>
<dbReference type="EMBL" id="JBBKAK010000001">
    <property type="protein sequence ID" value="MEJ8669647.1"/>
    <property type="molecule type" value="Genomic_DNA"/>
</dbReference>
<dbReference type="Proteomes" id="UP001376459">
    <property type="component" value="Unassembled WGS sequence"/>
</dbReference>
<reference evidence="2 3" key="1">
    <citation type="submission" date="2024-03" db="EMBL/GenBank/DDBJ databases">
        <title>Novel Streptomyces species of biotechnological and ecological value are a feature of Machair soil.</title>
        <authorList>
            <person name="Prole J.R."/>
            <person name="Goodfellow M."/>
            <person name="Allenby N."/>
            <person name="Ward A.C."/>
        </authorList>
    </citation>
    <scope>NUCLEOTIDE SEQUENCE [LARGE SCALE GENOMIC DNA]</scope>
    <source>
        <strain evidence="2 3">MS1.AVA.1</strain>
    </source>
</reference>
<gene>
    <name evidence="2" type="ORF">WKI71_18085</name>
</gene>
<keyword evidence="1" id="KW-1133">Transmembrane helix</keyword>